<keyword evidence="1" id="KW-1133">Transmembrane helix</keyword>
<dbReference type="InterPro" id="IPR001633">
    <property type="entry name" value="EAL_dom"/>
</dbReference>
<feature type="transmembrane region" description="Helical" evidence="1">
    <location>
        <begin position="103"/>
        <end position="122"/>
    </location>
</feature>
<protein>
    <submittedName>
        <fullName evidence="4">GGDEF domain-containing protein</fullName>
    </submittedName>
</protein>
<dbReference type="Pfam" id="PF08448">
    <property type="entry name" value="PAS_4"/>
    <property type="match status" value="1"/>
</dbReference>
<dbReference type="SMART" id="SM00052">
    <property type="entry name" value="EAL"/>
    <property type="match status" value="1"/>
</dbReference>
<dbReference type="PROSITE" id="PS50883">
    <property type="entry name" value="EAL"/>
    <property type="match status" value="1"/>
</dbReference>
<reference evidence="4" key="1">
    <citation type="journal article" date="2014" name="Int. J. Syst. Evol. Microbiol.">
        <title>Complete genome sequence of Corynebacterium casei LMG S-19264T (=DSM 44701T), isolated from a smear-ripened cheese.</title>
        <authorList>
            <consortium name="US DOE Joint Genome Institute (JGI-PGF)"/>
            <person name="Walter F."/>
            <person name="Albersmeier A."/>
            <person name="Kalinowski J."/>
            <person name="Ruckert C."/>
        </authorList>
    </citation>
    <scope>NUCLEOTIDE SEQUENCE</scope>
    <source>
        <strain evidence="4">CGMCC 1.12426</strain>
    </source>
</reference>
<feature type="transmembrane region" description="Helical" evidence="1">
    <location>
        <begin position="78"/>
        <end position="97"/>
    </location>
</feature>
<dbReference type="InterPro" id="IPR043128">
    <property type="entry name" value="Rev_trsase/Diguanyl_cyclase"/>
</dbReference>
<dbReference type="Proteomes" id="UP000605148">
    <property type="component" value="Unassembled WGS sequence"/>
</dbReference>
<name>A0A916X2C1_9HYPH</name>
<dbReference type="OrthoDB" id="9814202at2"/>
<keyword evidence="1" id="KW-0812">Transmembrane</keyword>
<dbReference type="PANTHER" id="PTHR44757">
    <property type="entry name" value="DIGUANYLATE CYCLASE DGCP"/>
    <property type="match status" value="1"/>
</dbReference>
<dbReference type="CDD" id="cd01948">
    <property type="entry name" value="EAL"/>
    <property type="match status" value="1"/>
</dbReference>
<feature type="transmembrane region" description="Helical" evidence="1">
    <location>
        <begin position="192"/>
        <end position="209"/>
    </location>
</feature>
<dbReference type="SUPFAM" id="SSF55785">
    <property type="entry name" value="PYP-like sensor domain (PAS domain)"/>
    <property type="match status" value="1"/>
</dbReference>
<dbReference type="NCBIfam" id="TIGR00229">
    <property type="entry name" value="sensory_box"/>
    <property type="match status" value="1"/>
</dbReference>
<dbReference type="EMBL" id="BMFA01000006">
    <property type="protein sequence ID" value="GGB48756.1"/>
    <property type="molecule type" value="Genomic_DNA"/>
</dbReference>
<dbReference type="AlphaFoldDB" id="A0A916X2C1"/>
<gene>
    <name evidence="4" type="ORF">GCM10011316_21100</name>
</gene>
<dbReference type="InterPro" id="IPR035965">
    <property type="entry name" value="PAS-like_dom_sf"/>
</dbReference>
<dbReference type="InterPro" id="IPR000160">
    <property type="entry name" value="GGDEF_dom"/>
</dbReference>
<evidence type="ECO:0000259" key="3">
    <source>
        <dbReference type="PROSITE" id="PS50887"/>
    </source>
</evidence>
<proteinExistence type="predicted"/>
<dbReference type="InterPro" id="IPR029787">
    <property type="entry name" value="Nucleotide_cyclase"/>
</dbReference>
<comment type="caution">
    <text evidence="4">The sequence shown here is derived from an EMBL/GenBank/DDBJ whole genome shotgun (WGS) entry which is preliminary data.</text>
</comment>
<feature type="transmembrane region" description="Helical" evidence="1">
    <location>
        <begin position="143"/>
        <end position="161"/>
    </location>
</feature>
<dbReference type="Gene3D" id="3.20.20.450">
    <property type="entry name" value="EAL domain"/>
    <property type="match status" value="1"/>
</dbReference>
<dbReference type="Pfam" id="PF00990">
    <property type="entry name" value="GGDEF"/>
    <property type="match status" value="1"/>
</dbReference>
<dbReference type="SMART" id="SM00267">
    <property type="entry name" value="GGDEF"/>
    <property type="match status" value="1"/>
</dbReference>
<keyword evidence="1" id="KW-0472">Membrane</keyword>
<evidence type="ECO:0000313" key="4">
    <source>
        <dbReference type="EMBL" id="GGB48756.1"/>
    </source>
</evidence>
<feature type="transmembrane region" description="Helical" evidence="1">
    <location>
        <begin position="215"/>
        <end position="245"/>
    </location>
</feature>
<feature type="domain" description="EAL" evidence="2">
    <location>
        <begin position="559"/>
        <end position="809"/>
    </location>
</feature>
<dbReference type="Gene3D" id="3.30.450.20">
    <property type="entry name" value="PAS domain"/>
    <property type="match status" value="1"/>
</dbReference>
<dbReference type="InterPro" id="IPR035919">
    <property type="entry name" value="EAL_sf"/>
</dbReference>
<dbReference type="InterPro" id="IPR000014">
    <property type="entry name" value="PAS"/>
</dbReference>
<reference evidence="4" key="2">
    <citation type="submission" date="2020-09" db="EMBL/GenBank/DDBJ databases">
        <authorList>
            <person name="Sun Q."/>
            <person name="Zhou Y."/>
        </authorList>
    </citation>
    <scope>NUCLEOTIDE SEQUENCE</scope>
    <source>
        <strain evidence="4">CGMCC 1.12426</strain>
    </source>
</reference>
<feature type="domain" description="GGDEF" evidence="3">
    <location>
        <begin position="418"/>
        <end position="550"/>
    </location>
</feature>
<dbReference type="InterPro" id="IPR013656">
    <property type="entry name" value="PAS_4"/>
</dbReference>
<feature type="transmembrane region" description="Helical" evidence="1">
    <location>
        <begin position="167"/>
        <end position="185"/>
    </location>
</feature>
<organism evidence="4 5">
    <name type="scientific">Roseibium aquae</name>
    <dbReference type="NCBI Taxonomy" id="1323746"/>
    <lineage>
        <taxon>Bacteria</taxon>
        <taxon>Pseudomonadati</taxon>
        <taxon>Pseudomonadota</taxon>
        <taxon>Alphaproteobacteria</taxon>
        <taxon>Hyphomicrobiales</taxon>
        <taxon>Stappiaceae</taxon>
        <taxon>Roseibium</taxon>
    </lineage>
</organism>
<keyword evidence="5" id="KW-1185">Reference proteome</keyword>
<evidence type="ECO:0000256" key="1">
    <source>
        <dbReference type="SAM" id="Phobius"/>
    </source>
</evidence>
<accession>A0A916X2C1</accession>
<dbReference type="CDD" id="cd01949">
    <property type="entry name" value="GGDEF"/>
    <property type="match status" value="1"/>
</dbReference>
<sequence length="824" mass="90283">MRLNALMTLLERATLFSDLTVKSIPAETGSGSPHENPAKRVDPSRVLELAFGHQTADRDLVERVRAAQISGVLRMTPFAVIANAVAGLATVFALAGSVAAPVLAVWALAIGYLMMRGARAWWIALRNPIRSASKRAMQRAVQHATILSALWALVPLAAFGLAEKQPALLVACLMTGMICAGGFALSTLPKAALYWVAILTLGSLLALFLQPEPQVWPMVALLFTYSAIVALCSVSTGWLFVAHFVGEFEVGKRGELISLLLNEFQETASDWLWETDQSGFFKRISKRFLQVSGRHSNELQAQRIGDLARSVKTHEAQRAALALDKAMAAKEGFRDVVIEVDVDGDQRYWSVSGRPFFNDQGRFCGYRGVGSDVTDSTRSAALVAHLAVHDSLTGVGNRSWFLQRLHEHLARRTDGDGKHTALMLIDLDNFKVVNDTCGQPAGDRLLRYVAERFKAVGGGRAELARFGGDEFAVLADFAKPGQAQLFAERLIEVAQEPFELQCRSFSLSATVGFALSPDHGQTVDDLLRNADIALYEAKRIDRGGALSYKPHMEREVRSRREIENDLRLALAEEALRLEFQPIIDARTGEVVSSEVLVRWYHPVRGEIPPSQFVPIAEEAGLMLSLGSWVLKRACETAARYPDLKSVAVNLSPMQFMSANLPELVRNALMETGFDAGRLVLEVTESVLIRDADAARDMLTSLRDLGVRIALDDFGTGYSSLSYLRQYRFDKIKIDKCFVDEIGITSDGLAIIAAVIALAHNLGLEVTAEGVEKKFQAEALRTLGCDSLQGFYFGRPQPEPVMTVDPKLIEAISRTPPVKLAGFGS</sequence>
<evidence type="ECO:0000313" key="5">
    <source>
        <dbReference type="Proteomes" id="UP000605148"/>
    </source>
</evidence>
<dbReference type="PANTHER" id="PTHR44757:SF10">
    <property type="entry name" value="MEMBRANE PROTEIN"/>
    <property type="match status" value="1"/>
</dbReference>
<dbReference type="Pfam" id="PF00563">
    <property type="entry name" value="EAL"/>
    <property type="match status" value="1"/>
</dbReference>
<evidence type="ECO:0000259" key="2">
    <source>
        <dbReference type="PROSITE" id="PS50883"/>
    </source>
</evidence>
<dbReference type="SUPFAM" id="SSF55073">
    <property type="entry name" value="Nucleotide cyclase"/>
    <property type="match status" value="1"/>
</dbReference>
<dbReference type="SUPFAM" id="SSF141868">
    <property type="entry name" value="EAL domain-like"/>
    <property type="match status" value="1"/>
</dbReference>
<dbReference type="Gene3D" id="3.30.70.270">
    <property type="match status" value="1"/>
</dbReference>
<dbReference type="NCBIfam" id="TIGR00254">
    <property type="entry name" value="GGDEF"/>
    <property type="match status" value="1"/>
</dbReference>
<dbReference type="InterPro" id="IPR052155">
    <property type="entry name" value="Biofilm_reg_signaling"/>
</dbReference>
<dbReference type="PROSITE" id="PS50887">
    <property type="entry name" value="GGDEF"/>
    <property type="match status" value="1"/>
</dbReference>